<evidence type="ECO:0000313" key="1">
    <source>
        <dbReference type="EMBL" id="MBQ0830229.1"/>
    </source>
</evidence>
<protein>
    <submittedName>
        <fullName evidence="1">Uncharacterized protein</fullName>
    </submittedName>
</protein>
<gene>
    <name evidence="1" type="ORF">J5Y05_27640</name>
</gene>
<comment type="caution">
    <text evidence="1">The sequence shown here is derived from an EMBL/GenBank/DDBJ whole genome shotgun (WGS) entry which is preliminary data.</text>
</comment>
<dbReference type="AlphaFoldDB" id="A0A941B0L3"/>
<dbReference type="EMBL" id="JAGPNL010000009">
    <property type="protein sequence ID" value="MBQ0830229.1"/>
    <property type="molecule type" value="Genomic_DNA"/>
</dbReference>
<reference evidence="1" key="1">
    <citation type="submission" date="2021-04" db="EMBL/GenBank/DDBJ databases">
        <title>Genome seq and assembly of Streptomyces sp. RG38.</title>
        <authorList>
            <person name="Chhetri G."/>
        </authorList>
    </citation>
    <scope>NUCLEOTIDE SEQUENCE</scope>
    <source>
        <strain evidence="1">RG38</strain>
    </source>
</reference>
<evidence type="ECO:0000313" key="2">
    <source>
        <dbReference type="Proteomes" id="UP000677875"/>
    </source>
</evidence>
<sequence>MPHAAAPVDPTTMRETATLLLAPDAREPSPEELESLLLALRGMIESAVPEIETIAARLPEDDVPRTCALACVGEARMRLRLSPGETFDQRHVVAQKLALTVRSLADHCWALGRAS</sequence>
<name>A0A941B0L3_9ACTN</name>
<proteinExistence type="predicted"/>
<dbReference type="InterPro" id="IPR046300">
    <property type="entry name" value="DUF6415"/>
</dbReference>
<organism evidence="1 2">
    <name type="scientific">Streptomyces tagetis</name>
    <dbReference type="NCBI Taxonomy" id="2820809"/>
    <lineage>
        <taxon>Bacteria</taxon>
        <taxon>Bacillati</taxon>
        <taxon>Actinomycetota</taxon>
        <taxon>Actinomycetes</taxon>
        <taxon>Kitasatosporales</taxon>
        <taxon>Streptomycetaceae</taxon>
        <taxon>Streptomyces</taxon>
    </lineage>
</organism>
<accession>A0A941B0L3</accession>
<keyword evidence="2" id="KW-1185">Reference proteome</keyword>
<dbReference type="Proteomes" id="UP000677875">
    <property type="component" value="Unassembled WGS sequence"/>
</dbReference>
<dbReference type="Pfam" id="PF19979">
    <property type="entry name" value="DUF6415"/>
    <property type="match status" value="1"/>
</dbReference>